<dbReference type="EMBL" id="BLRY01000588">
    <property type="protein sequence ID" value="GFP29032.1"/>
    <property type="molecule type" value="Genomic_DNA"/>
</dbReference>
<protein>
    <submittedName>
        <fullName evidence="1">Uncharacterized protein</fullName>
    </submittedName>
</protein>
<reference evidence="1 2" key="1">
    <citation type="journal article" date="2020" name="Front. Microbiol.">
        <title>Single-cell genomics of novel Actinobacteria with the Wood-Ljungdahl pathway discovered in a serpentinizing system.</title>
        <authorList>
            <person name="Merino N."/>
            <person name="Kawai M."/>
            <person name="Boyd E.S."/>
            <person name="Colman D.R."/>
            <person name="McGlynn S.E."/>
            <person name="Nealson K.H."/>
            <person name="Kurokawa K."/>
            <person name="Hongoh Y."/>
        </authorList>
    </citation>
    <scope>NUCLEOTIDE SEQUENCE [LARGE SCALE GENOMIC DNA]</scope>
    <source>
        <strain evidence="1 2">S33</strain>
    </source>
</reference>
<evidence type="ECO:0000313" key="1">
    <source>
        <dbReference type="EMBL" id="GFP29032.1"/>
    </source>
</evidence>
<gene>
    <name evidence="1" type="ORF">HKBW3S33_02448</name>
</gene>
<keyword evidence="2" id="KW-1185">Reference proteome</keyword>
<comment type="caution">
    <text evidence="1">The sequence shown here is derived from an EMBL/GenBank/DDBJ whole genome shotgun (WGS) entry which is preliminary data.</text>
</comment>
<dbReference type="AlphaFoldDB" id="A0A6V8P8S2"/>
<dbReference type="Proteomes" id="UP000591948">
    <property type="component" value="Unassembled WGS sequence"/>
</dbReference>
<proteinExistence type="predicted"/>
<evidence type="ECO:0000313" key="2">
    <source>
        <dbReference type="Proteomes" id="UP000591948"/>
    </source>
</evidence>
<feature type="non-terminal residue" evidence="1">
    <location>
        <position position="1"/>
    </location>
</feature>
<accession>A0A6V8P8S2</accession>
<name>A0A6V8P8S2_9ACTN</name>
<organism evidence="1 2">
    <name type="scientific">Candidatus Hakubella thermalkaliphila</name>
    <dbReference type="NCBI Taxonomy" id="2754717"/>
    <lineage>
        <taxon>Bacteria</taxon>
        <taxon>Bacillati</taxon>
        <taxon>Actinomycetota</taxon>
        <taxon>Actinomycetota incertae sedis</taxon>
        <taxon>Candidatus Hakubellales</taxon>
        <taxon>Candidatus Hakubellaceae</taxon>
        <taxon>Candidatus Hakubella</taxon>
    </lineage>
</organism>
<sequence>QNDSGVTGASMLSIFAVTDGTIFNVLSSAGVNGVVFDVRASSPTGIPTIGAGQIQLYNVNTHAQVVASSSYKPYVSGDVTMGWTGFSLHAHSTGFVVEVRGIQPSHFTIMPAVGAFTMSFFDAVLRTVQITNISKPSTPFVNASKPTTTFINKSKPSTSFTNASKPNL</sequence>